<comment type="subcellular location">
    <subcellularLocation>
        <location evidence="1 8">Cell membrane</location>
        <topology evidence="1 8">Multi-pass membrane protein</topology>
    </subcellularLocation>
</comment>
<dbReference type="EMBL" id="JAHHQF010000061">
    <property type="protein sequence ID" value="MBT9282528.1"/>
    <property type="molecule type" value="Genomic_DNA"/>
</dbReference>
<proteinExistence type="inferred from homology"/>
<evidence type="ECO:0000256" key="5">
    <source>
        <dbReference type="ARBA" id="ARBA00022692"/>
    </source>
</evidence>
<name>A0A947D4A5_HYDSH</name>
<protein>
    <submittedName>
        <fullName evidence="10">ABC transporter permease</fullName>
    </submittedName>
</protein>
<evidence type="ECO:0000313" key="11">
    <source>
        <dbReference type="Proteomes" id="UP000748108"/>
    </source>
</evidence>
<dbReference type="Gene3D" id="1.10.3720.10">
    <property type="entry name" value="MetI-like"/>
    <property type="match status" value="1"/>
</dbReference>
<evidence type="ECO:0000256" key="2">
    <source>
        <dbReference type="ARBA" id="ARBA00007069"/>
    </source>
</evidence>
<evidence type="ECO:0000256" key="8">
    <source>
        <dbReference type="RuleBase" id="RU363032"/>
    </source>
</evidence>
<comment type="similarity">
    <text evidence="2">Belongs to the binding-protein-dependent transport system permease family. CysTW subfamily.</text>
</comment>
<keyword evidence="7 8" id="KW-0472">Membrane</keyword>
<accession>A0A947D4A5</accession>
<dbReference type="PANTHER" id="PTHR43848:SF2">
    <property type="entry name" value="PUTRESCINE TRANSPORT SYSTEM PERMEASE PROTEIN POTI"/>
    <property type="match status" value="1"/>
</dbReference>
<evidence type="ECO:0000256" key="3">
    <source>
        <dbReference type="ARBA" id="ARBA00022448"/>
    </source>
</evidence>
<feature type="transmembrane region" description="Helical" evidence="8">
    <location>
        <begin position="117"/>
        <end position="138"/>
    </location>
</feature>
<evidence type="ECO:0000256" key="4">
    <source>
        <dbReference type="ARBA" id="ARBA00022475"/>
    </source>
</evidence>
<dbReference type="SUPFAM" id="SSF161098">
    <property type="entry name" value="MetI-like"/>
    <property type="match status" value="1"/>
</dbReference>
<evidence type="ECO:0000256" key="6">
    <source>
        <dbReference type="ARBA" id="ARBA00022989"/>
    </source>
</evidence>
<keyword evidence="5 8" id="KW-0812">Transmembrane</keyword>
<evidence type="ECO:0000256" key="7">
    <source>
        <dbReference type="ARBA" id="ARBA00023136"/>
    </source>
</evidence>
<dbReference type="PROSITE" id="PS50928">
    <property type="entry name" value="ABC_TM1"/>
    <property type="match status" value="1"/>
</dbReference>
<feature type="transmembrane region" description="Helical" evidence="8">
    <location>
        <begin position="186"/>
        <end position="207"/>
    </location>
</feature>
<feature type="domain" description="ABC transmembrane type-1" evidence="9">
    <location>
        <begin position="74"/>
        <end position="262"/>
    </location>
</feature>
<organism evidence="10 11">
    <name type="scientific">Hydrogenibacillus schlegelii</name>
    <name type="common">Bacillus schlegelii</name>
    <dbReference type="NCBI Taxonomy" id="1484"/>
    <lineage>
        <taxon>Bacteria</taxon>
        <taxon>Bacillati</taxon>
        <taxon>Bacillota</taxon>
        <taxon>Bacilli</taxon>
        <taxon>Bacillales</taxon>
        <taxon>Bacillales Family X. Incertae Sedis</taxon>
        <taxon>Hydrogenibacillus</taxon>
    </lineage>
</organism>
<dbReference type="GO" id="GO:0005886">
    <property type="term" value="C:plasma membrane"/>
    <property type="evidence" value="ECO:0007669"/>
    <property type="project" value="UniProtKB-SubCell"/>
</dbReference>
<evidence type="ECO:0000256" key="1">
    <source>
        <dbReference type="ARBA" id="ARBA00004651"/>
    </source>
</evidence>
<gene>
    <name evidence="10" type="ORF">KM312_07730</name>
</gene>
<evidence type="ECO:0000313" key="10">
    <source>
        <dbReference type="EMBL" id="MBT9282528.1"/>
    </source>
</evidence>
<evidence type="ECO:0000259" key="9">
    <source>
        <dbReference type="PROSITE" id="PS50928"/>
    </source>
</evidence>
<dbReference type="AlphaFoldDB" id="A0A947D4A5"/>
<dbReference type="InterPro" id="IPR000515">
    <property type="entry name" value="MetI-like"/>
</dbReference>
<keyword evidence="3 8" id="KW-0813">Transport</keyword>
<feature type="transmembrane region" description="Helical" evidence="8">
    <location>
        <begin position="23"/>
        <end position="44"/>
    </location>
</feature>
<reference evidence="10" key="1">
    <citation type="journal article" date="2021" name="Microbiology">
        <title>Metagenomic Analysis of the Microbial Community in the Underground Coal Fire Area (Kemerovo Region, Russia) Revealed Predominance of Thermophilic Members of the Phyla Deinococcus-thermus, Aquificae, and Firmicutes.</title>
        <authorList>
            <person name="Kadnikov V."/>
            <person name="Mardanov A.V."/>
            <person name="Beletsky A.V."/>
            <person name="Karnachuk O.V."/>
            <person name="Ravin N.V."/>
        </authorList>
    </citation>
    <scope>NUCLEOTIDE SEQUENCE</scope>
    <source>
        <strain evidence="10">RBS10-49</strain>
    </source>
</reference>
<dbReference type="PANTHER" id="PTHR43848">
    <property type="entry name" value="PUTRESCINE TRANSPORT SYSTEM PERMEASE PROTEIN POTI"/>
    <property type="match status" value="1"/>
</dbReference>
<dbReference type="GO" id="GO:0055085">
    <property type="term" value="P:transmembrane transport"/>
    <property type="evidence" value="ECO:0007669"/>
    <property type="project" value="InterPro"/>
</dbReference>
<dbReference type="Proteomes" id="UP000748108">
    <property type="component" value="Unassembled WGS sequence"/>
</dbReference>
<feature type="transmembrane region" description="Helical" evidence="8">
    <location>
        <begin position="70"/>
        <end position="97"/>
    </location>
</feature>
<dbReference type="InterPro" id="IPR051789">
    <property type="entry name" value="Bact_Polyamine_Transport"/>
</dbReference>
<dbReference type="InterPro" id="IPR035906">
    <property type="entry name" value="MetI-like_sf"/>
</dbReference>
<sequence>MRGAPPGKPPAPAEGGLGWLGRLYLIAVFLVLYAPIGYLFLFSFNEGGQMVRFTGWTLEWYRAIADDKRLIAIVLTTVLIALLSSAAATAVGTLGAIGLYELRRRTRDVLLVLNNVHLVSSDVVIGASFLLLFTALGLRLGFTSVLLSHIAFSIPIVVLMVLPKLYEMPPTLLDAARDLGAGPLDVLRRVILPYISPGVLAGFFMALTYSLDDFAVTFFVTGSGFSTLSVEIYSRARRGISLEINALSVLLFIVTLLFAAGYAVISRHGAKIRGVFVRR</sequence>
<feature type="transmembrane region" description="Helical" evidence="8">
    <location>
        <begin position="246"/>
        <end position="265"/>
    </location>
</feature>
<dbReference type="Pfam" id="PF00528">
    <property type="entry name" value="BPD_transp_1"/>
    <property type="match status" value="1"/>
</dbReference>
<keyword evidence="6 8" id="KW-1133">Transmembrane helix</keyword>
<keyword evidence="4" id="KW-1003">Cell membrane</keyword>
<dbReference type="CDD" id="cd06261">
    <property type="entry name" value="TM_PBP2"/>
    <property type="match status" value="1"/>
</dbReference>
<comment type="caution">
    <text evidence="10">The sequence shown here is derived from an EMBL/GenBank/DDBJ whole genome shotgun (WGS) entry which is preliminary data.</text>
</comment>
<feature type="transmembrane region" description="Helical" evidence="8">
    <location>
        <begin position="145"/>
        <end position="166"/>
    </location>
</feature>